<dbReference type="SUPFAM" id="SSF51182">
    <property type="entry name" value="RmlC-like cupins"/>
    <property type="match status" value="1"/>
</dbReference>
<dbReference type="PRINTS" id="PR00032">
    <property type="entry name" value="HTHARAC"/>
</dbReference>
<dbReference type="InterPro" id="IPR009057">
    <property type="entry name" value="Homeodomain-like_sf"/>
</dbReference>
<keyword evidence="1" id="KW-0805">Transcription regulation</keyword>
<dbReference type="PROSITE" id="PS00041">
    <property type="entry name" value="HTH_ARAC_FAMILY_1"/>
    <property type="match status" value="1"/>
</dbReference>
<dbReference type="InterPro" id="IPR014710">
    <property type="entry name" value="RmlC-like_jellyroll"/>
</dbReference>
<feature type="domain" description="HTH araC/xylS-type" evidence="4">
    <location>
        <begin position="177"/>
        <end position="275"/>
    </location>
</feature>
<dbReference type="GO" id="GO:0043565">
    <property type="term" value="F:sequence-specific DNA binding"/>
    <property type="evidence" value="ECO:0007669"/>
    <property type="project" value="InterPro"/>
</dbReference>
<name>A0A2Y9BBZ3_9FIRM</name>
<gene>
    <name evidence="5" type="ORF">A8806_103234</name>
</gene>
<protein>
    <submittedName>
        <fullName evidence="5">AraC-like DNA-binding protein</fullName>
    </submittedName>
</protein>
<sequence>MTKVKHTDANFLSPCDPPCERLVYITSATFGEDWEYTLHSHSFAEVFFVTSGEGYFCTGDAEVPIQTNTLVLINPNTPHTERSLGDTPLTYMILGIEDLYFYFRDHEEYCFHTYDLKEHKDEILPDLDLMLDEVQGRHQDSYRICHYYMSVFFLKVHRILGNRLGLCSADSCPDECTSVREYIKEHFADDITLDTLAAYSGFNKYYLSRMFSRAYGIAPINYLLECRILHSEVLLKTTDFSITQISRIVGFSSANYFSQSFKRYTGMTPLSYRETHMI</sequence>
<dbReference type="InterPro" id="IPR018062">
    <property type="entry name" value="HTH_AraC-typ_CS"/>
</dbReference>
<evidence type="ECO:0000259" key="4">
    <source>
        <dbReference type="PROSITE" id="PS01124"/>
    </source>
</evidence>
<dbReference type="Proteomes" id="UP000245845">
    <property type="component" value="Unassembled WGS sequence"/>
</dbReference>
<dbReference type="RefSeq" id="WP_109730456.1">
    <property type="nucleotide sequence ID" value="NZ_BAAACK010000004.1"/>
</dbReference>
<evidence type="ECO:0000256" key="3">
    <source>
        <dbReference type="ARBA" id="ARBA00023163"/>
    </source>
</evidence>
<proteinExistence type="predicted"/>
<keyword evidence="3" id="KW-0804">Transcription</keyword>
<organism evidence="5 6">
    <name type="scientific">Faecalicatena orotica</name>
    <dbReference type="NCBI Taxonomy" id="1544"/>
    <lineage>
        <taxon>Bacteria</taxon>
        <taxon>Bacillati</taxon>
        <taxon>Bacillota</taxon>
        <taxon>Clostridia</taxon>
        <taxon>Lachnospirales</taxon>
        <taxon>Lachnospiraceae</taxon>
        <taxon>Faecalicatena</taxon>
    </lineage>
</organism>
<dbReference type="SMART" id="SM00342">
    <property type="entry name" value="HTH_ARAC"/>
    <property type="match status" value="1"/>
</dbReference>
<dbReference type="Gene3D" id="1.10.10.60">
    <property type="entry name" value="Homeodomain-like"/>
    <property type="match status" value="2"/>
</dbReference>
<keyword evidence="2 5" id="KW-0238">DNA-binding</keyword>
<evidence type="ECO:0000256" key="1">
    <source>
        <dbReference type="ARBA" id="ARBA00023015"/>
    </source>
</evidence>
<dbReference type="InterPro" id="IPR011051">
    <property type="entry name" value="RmlC_Cupin_sf"/>
</dbReference>
<evidence type="ECO:0000313" key="6">
    <source>
        <dbReference type="Proteomes" id="UP000245845"/>
    </source>
</evidence>
<keyword evidence="6" id="KW-1185">Reference proteome</keyword>
<comment type="caution">
    <text evidence="5">The sequence shown here is derived from an EMBL/GenBank/DDBJ whole genome shotgun (WGS) entry which is preliminary data.</text>
</comment>
<evidence type="ECO:0000256" key="2">
    <source>
        <dbReference type="ARBA" id="ARBA00023125"/>
    </source>
</evidence>
<dbReference type="PANTHER" id="PTHR43280:SF28">
    <property type="entry name" value="HTH-TYPE TRANSCRIPTIONAL ACTIVATOR RHAS"/>
    <property type="match status" value="1"/>
</dbReference>
<dbReference type="PANTHER" id="PTHR43280">
    <property type="entry name" value="ARAC-FAMILY TRANSCRIPTIONAL REGULATOR"/>
    <property type="match status" value="1"/>
</dbReference>
<dbReference type="Pfam" id="PF12833">
    <property type="entry name" value="HTH_18"/>
    <property type="match status" value="1"/>
</dbReference>
<dbReference type="Pfam" id="PF02311">
    <property type="entry name" value="AraC_binding"/>
    <property type="match status" value="1"/>
</dbReference>
<evidence type="ECO:0000313" key="5">
    <source>
        <dbReference type="EMBL" id="PWJ30829.1"/>
    </source>
</evidence>
<dbReference type="AlphaFoldDB" id="A0A2Y9BBZ3"/>
<dbReference type="InterPro" id="IPR018060">
    <property type="entry name" value="HTH_AraC"/>
</dbReference>
<dbReference type="OrthoDB" id="9801308at2"/>
<dbReference type="InterPro" id="IPR003313">
    <property type="entry name" value="AraC-bd"/>
</dbReference>
<dbReference type="GO" id="GO:0003700">
    <property type="term" value="F:DNA-binding transcription factor activity"/>
    <property type="evidence" value="ECO:0007669"/>
    <property type="project" value="InterPro"/>
</dbReference>
<dbReference type="Gene3D" id="2.60.120.10">
    <property type="entry name" value="Jelly Rolls"/>
    <property type="match status" value="1"/>
</dbReference>
<dbReference type="SUPFAM" id="SSF46689">
    <property type="entry name" value="Homeodomain-like"/>
    <property type="match status" value="2"/>
</dbReference>
<accession>A0A2Y9BBZ3</accession>
<reference evidence="5 6" key="1">
    <citation type="submission" date="2018-05" db="EMBL/GenBank/DDBJ databases">
        <title>The Hungate 1000. A catalogue of reference genomes from the rumen microbiome.</title>
        <authorList>
            <person name="Kelly W."/>
        </authorList>
    </citation>
    <scope>NUCLEOTIDE SEQUENCE [LARGE SCALE GENOMIC DNA]</scope>
    <source>
        <strain evidence="5 6">NLAE-zl-C242</strain>
    </source>
</reference>
<dbReference type="PROSITE" id="PS01124">
    <property type="entry name" value="HTH_ARAC_FAMILY_2"/>
    <property type="match status" value="1"/>
</dbReference>
<dbReference type="EMBL" id="QGDL01000003">
    <property type="protein sequence ID" value="PWJ30829.1"/>
    <property type="molecule type" value="Genomic_DNA"/>
</dbReference>
<dbReference type="InterPro" id="IPR020449">
    <property type="entry name" value="Tscrpt_reg_AraC-type_HTH"/>
</dbReference>